<keyword evidence="2" id="KW-1185">Reference proteome</keyword>
<dbReference type="AlphaFoldDB" id="A0A0M3IKM1"/>
<reference evidence="3" key="1">
    <citation type="submission" date="2017-02" db="UniProtKB">
        <authorList>
            <consortium name="WormBaseParasite"/>
        </authorList>
    </citation>
    <scope>IDENTIFICATION</scope>
</reference>
<dbReference type="WBParaSite" id="ALUE_0001929701-mRNA-1">
    <property type="protein sequence ID" value="ALUE_0001929701-mRNA-1"/>
    <property type="gene ID" value="ALUE_0001929701"/>
</dbReference>
<feature type="compositionally biased region" description="Low complexity" evidence="1">
    <location>
        <begin position="267"/>
        <end position="279"/>
    </location>
</feature>
<evidence type="ECO:0000313" key="2">
    <source>
        <dbReference type="Proteomes" id="UP000036681"/>
    </source>
</evidence>
<protein>
    <submittedName>
        <fullName evidence="3">Disintegrin domain-containing protein</fullName>
    </submittedName>
</protein>
<accession>A0A0M3IKM1</accession>
<proteinExistence type="predicted"/>
<name>A0A0M3IKM1_ASCLU</name>
<evidence type="ECO:0000256" key="1">
    <source>
        <dbReference type="SAM" id="MobiDB-lite"/>
    </source>
</evidence>
<sequence>MKGERFHGQGEAAVFRNGHLDGCNCATSFPCLNPLACTPSNEFACPSPLLCGRGCRGGPCKPSVSNNGGCIGGSCDPPITVINQLTIAVCLVSLSLNRQEGNDCFVNVNERFGSYVFGMNILRLSFDEAVFSDIRAPFPRIESILPPFQMNPRLVPSFRTMSPIVLSSDQEIPRVRTPYQRVPEIRKRPNQLEQNMPSAIVTAPRSTPADASAQETVIRVHVAEGDNAPNNPKMESLIIGHHSSESNTHADSSITFENGIQLDDSSRTSTSDFDDPSSTGRNKEQFNSQEIWSHHRSEQLKLIGRTTDKVPTIGHADIQVTFFTKTHSLQTWQSARKTAIL</sequence>
<organism evidence="2 3">
    <name type="scientific">Ascaris lumbricoides</name>
    <name type="common">Giant roundworm</name>
    <dbReference type="NCBI Taxonomy" id="6252"/>
    <lineage>
        <taxon>Eukaryota</taxon>
        <taxon>Metazoa</taxon>
        <taxon>Ecdysozoa</taxon>
        <taxon>Nematoda</taxon>
        <taxon>Chromadorea</taxon>
        <taxon>Rhabditida</taxon>
        <taxon>Spirurina</taxon>
        <taxon>Ascaridomorpha</taxon>
        <taxon>Ascaridoidea</taxon>
        <taxon>Ascarididae</taxon>
        <taxon>Ascaris</taxon>
    </lineage>
</organism>
<feature type="region of interest" description="Disordered" evidence="1">
    <location>
        <begin position="258"/>
        <end position="292"/>
    </location>
</feature>
<dbReference type="Proteomes" id="UP000036681">
    <property type="component" value="Unplaced"/>
</dbReference>
<evidence type="ECO:0000313" key="3">
    <source>
        <dbReference type="WBParaSite" id="ALUE_0001929701-mRNA-1"/>
    </source>
</evidence>